<keyword evidence="4 6" id="KW-0378">Hydrolase</keyword>
<dbReference type="PROSITE" id="PS00131">
    <property type="entry name" value="CARBOXYPEPT_SER_SER"/>
    <property type="match status" value="1"/>
</dbReference>
<dbReference type="OrthoDB" id="443318at2759"/>
<keyword evidence="6" id="KW-0732">Signal</keyword>
<dbReference type="PRINTS" id="PR00724">
    <property type="entry name" value="CRBOXYPTASEC"/>
</dbReference>
<feature type="chain" id="PRO_5010897182" description="Carboxypeptidase" evidence="6">
    <location>
        <begin position="18"/>
        <end position="469"/>
    </location>
</feature>
<evidence type="ECO:0000256" key="6">
    <source>
        <dbReference type="RuleBase" id="RU361156"/>
    </source>
</evidence>
<keyword evidence="2 6" id="KW-0121">Carboxypeptidase</keyword>
<comment type="similarity">
    <text evidence="1 6">Belongs to the peptidase S10 family.</text>
</comment>
<dbReference type="PANTHER" id="PTHR11802">
    <property type="entry name" value="SERINE PROTEASE FAMILY S10 SERINE CARBOXYPEPTIDASE"/>
    <property type="match status" value="1"/>
</dbReference>
<gene>
    <name evidence="7" type="ORF">PYCCODRAFT_954211</name>
</gene>
<dbReference type="GO" id="GO:0006508">
    <property type="term" value="P:proteolysis"/>
    <property type="evidence" value="ECO:0007669"/>
    <property type="project" value="UniProtKB-KW"/>
</dbReference>
<dbReference type="STRING" id="1353009.A0A1Y2J2D5"/>
<evidence type="ECO:0000256" key="1">
    <source>
        <dbReference type="ARBA" id="ARBA00009431"/>
    </source>
</evidence>
<dbReference type="GO" id="GO:0004185">
    <property type="term" value="F:serine-type carboxypeptidase activity"/>
    <property type="evidence" value="ECO:0007669"/>
    <property type="project" value="UniProtKB-UniRule"/>
</dbReference>
<accession>A0A1Y2J2D5</accession>
<dbReference type="Proteomes" id="UP000193067">
    <property type="component" value="Unassembled WGS sequence"/>
</dbReference>
<keyword evidence="3 6" id="KW-0645">Protease</keyword>
<proteinExistence type="inferred from homology"/>
<evidence type="ECO:0000313" key="8">
    <source>
        <dbReference type="Proteomes" id="UP000193067"/>
    </source>
</evidence>
<evidence type="ECO:0000256" key="5">
    <source>
        <dbReference type="ARBA" id="ARBA00023180"/>
    </source>
</evidence>
<dbReference type="InterPro" id="IPR001563">
    <property type="entry name" value="Peptidase_S10"/>
</dbReference>
<dbReference type="Pfam" id="PF00450">
    <property type="entry name" value="Peptidase_S10"/>
    <property type="match status" value="1"/>
</dbReference>
<dbReference type="Gene3D" id="1.10.287.410">
    <property type="match status" value="1"/>
</dbReference>
<keyword evidence="8" id="KW-1185">Reference proteome</keyword>
<dbReference type="AlphaFoldDB" id="A0A1Y2J2D5"/>
<name>A0A1Y2J2D5_TRAC3</name>
<dbReference type="SUPFAM" id="SSF53474">
    <property type="entry name" value="alpha/beta-Hydrolases"/>
    <property type="match status" value="1"/>
</dbReference>
<dbReference type="InterPro" id="IPR029058">
    <property type="entry name" value="AB_hydrolase_fold"/>
</dbReference>
<dbReference type="EC" id="3.4.16.-" evidence="6"/>
<sequence>MLRFKAVLLAALPVLRALCNPLVDRASDAGDPDGRTPGKLRIVENSGECETTPGVYQASGYADLDKNNSLWFWFFEAREKPETAPLTLWLQGGPGGSGLVGLYQEHGPCRINNDTTSVSYNPFSWNNVSNMIYLDQPIPTGFSQGNREFNNSFAAAADVWNFLQILFEDHRFSRLRSNDFAIWTESYGGHFGPAFSRYFLDQNARIANGSLHGVPVNLKVLGIGDGLTDPLVQYESYFTYAEHNPYFPTATNDTIASAFQSWNETGGCRDQIVQCYDTLDPQICATAQFNCEADISNRLAGDRDQDYILADIFDTYPPDITAYANDTARKVRIGASGDFEEVNSGVLFDFQSEWMQNSRPTLESVVNDGVRTVLYVGDADYLLNYFGVEAMLDKMKTKYSNEWAKQEFANFTVHGEPAGLYKNAGQLHYLRVFGAGHEVAAYEWGNLGRGEAALQMFSQIMEDKSLHST</sequence>
<protein>
    <recommendedName>
        <fullName evidence="6">Carboxypeptidase</fullName>
        <ecNumber evidence="6">3.4.16.-</ecNumber>
    </recommendedName>
</protein>
<keyword evidence="5" id="KW-0325">Glycoprotein</keyword>
<dbReference type="InterPro" id="IPR018202">
    <property type="entry name" value="Ser_caboxypep_ser_AS"/>
</dbReference>
<dbReference type="GO" id="GO:0000324">
    <property type="term" value="C:fungal-type vacuole"/>
    <property type="evidence" value="ECO:0007669"/>
    <property type="project" value="TreeGrafter"/>
</dbReference>
<evidence type="ECO:0000313" key="7">
    <source>
        <dbReference type="EMBL" id="OSD06621.1"/>
    </source>
</evidence>
<evidence type="ECO:0000256" key="2">
    <source>
        <dbReference type="ARBA" id="ARBA00022645"/>
    </source>
</evidence>
<reference evidence="7 8" key="1">
    <citation type="journal article" date="2015" name="Biotechnol. Biofuels">
        <title>Enhanced degradation of softwood versus hardwood by the white-rot fungus Pycnoporus coccineus.</title>
        <authorList>
            <person name="Couturier M."/>
            <person name="Navarro D."/>
            <person name="Chevret D."/>
            <person name="Henrissat B."/>
            <person name="Piumi F."/>
            <person name="Ruiz-Duenas F.J."/>
            <person name="Martinez A.T."/>
            <person name="Grigoriev I.V."/>
            <person name="Riley R."/>
            <person name="Lipzen A."/>
            <person name="Berrin J.G."/>
            <person name="Master E.R."/>
            <person name="Rosso M.N."/>
        </authorList>
    </citation>
    <scope>NUCLEOTIDE SEQUENCE [LARGE SCALE GENOMIC DNA]</scope>
    <source>
        <strain evidence="7 8">BRFM310</strain>
    </source>
</reference>
<dbReference type="Gene3D" id="3.40.50.1820">
    <property type="entry name" value="alpha/beta hydrolase"/>
    <property type="match status" value="1"/>
</dbReference>
<evidence type="ECO:0000256" key="4">
    <source>
        <dbReference type="ARBA" id="ARBA00022801"/>
    </source>
</evidence>
<organism evidence="7 8">
    <name type="scientific">Trametes coccinea (strain BRFM310)</name>
    <name type="common">Pycnoporus coccineus</name>
    <dbReference type="NCBI Taxonomy" id="1353009"/>
    <lineage>
        <taxon>Eukaryota</taxon>
        <taxon>Fungi</taxon>
        <taxon>Dikarya</taxon>
        <taxon>Basidiomycota</taxon>
        <taxon>Agaricomycotina</taxon>
        <taxon>Agaricomycetes</taxon>
        <taxon>Polyporales</taxon>
        <taxon>Polyporaceae</taxon>
        <taxon>Trametes</taxon>
    </lineage>
</organism>
<feature type="signal peptide" evidence="6">
    <location>
        <begin position="1"/>
        <end position="17"/>
    </location>
</feature>
<evidence type="ECO:0000256" key="3">
    <source>
        <dbReference type="ARBA" id="ARBA00022670"/>
    </source>
</evidence>
<dbReference type="PANTHER" id="PTHR11802:SF64">
    <property type="entry name" value="CARBOXYPEPTIDASE"/>
    <property type="match status" value="1"/>
</dbReference>
<dbReference type="EMBL" id="KZ084090">
    <property type="protein sequence ID" value="OSD06621.1"/>
    <property type="molecule type" value="Genomic_DNA"/>
</dbReference>